<proteinExistence type="inferred from homology"/>
<dbReference type="PANTHER" id="PTHR38780:SF1">
    <property type="entry name" value="PROTEIN TUSC"/>
    <property type="match status" value="1"/>
</dbReference>
<dbReference type="InterPro" id="IPR003787">
    <property type="entry name" value="Sulphur_relay_DsrE/F-like"/>
</dbReference>
<dbReference type="Pfam" id="PF02635">
    <property type="entry name" value="DsrE"/>
    <property type="match status" value="1"/>
</dbReference>
<dbReference type="SUPFAM" id="SSF75169">
    <property type="entry name" value="DsrEFH-like"/>
    <property type="match status" value="1"/>
</dbReference>
<dbReference type="InterPro" id="IPR017462">
    <property type="entry name" value="Sulphur_relay_TusC/DsrF"/>
</dbReference>
<evidence type="ECO:0000256" key="1">
    <source>
        <dbReference type="ARBA" id="ARBA00005996"/>
    </source>
</evidence>
<dbReference type="RefSeq" id="WP_158349623.1">
    <property type="nucleotide sequence ID" value="NZ_CP032996.1"/>
</dbReference>
<dbReference type="EMBL" id="CP032996">
    <property type="protein sequence ID" value="QCI27343.1"/>
    <property type="molecule type" value="Genomic_DNA"/>
</dbReference>
<keyword evidence="2" id="KW-0808">Transferase</keyword>
<name>A0A4D6YGH3_9GAMM</name>
<protein>
    <submittedName>
        <fullName evidence="2">Sulfurtransferase complex subunit TusC</fullName>
    </submittedName>
</protein>
<dbReference type="NCBIfam" id="TIGR03010">
    <property type="entry name" value="sulf_tusC_dsrF"/>
    <property type="match status" value="1"/>
</dbReference>
<reference evidence="2 3" key="1">
    <citation type="submission" date="2018-10" db="EMBL/GenBank/DDBJ databases">
        <title>Comparative functional genomics of the obligate endosymbiont Buchnera aphidicola.</title>
        <authorList>
            <person name="Chong R.A."/>
        </authorList>
    </citation>
    <scope>NUCLEOTIDE SEQUENCE [LARGE SCALE GENOMIC DNA]</scope>
    <source>
        <strain evidence="2 3">Tma</strain>
    </source>
</reference>
<comment type="similarity">
    <text evidence="1">Belongs to the DsrF/TusC family.</text>
</comment>
<evidence type="ECO:0000313" key="2">
    <source>
        <dbReference type="EMBL" id="QCI27343.1"/>
    </source>
</evidence>
<sequence>MKKIAVIFSNTPYGNYIGLDGLKFALSASCYLKKISFFFINDGVFYIINNKNKNLIVSHSFYSYFKLLKLYNINNFYLCYDSLLKRGLHNHVDFVIKVNICSFLNIRYQINKFDIIFNF</sequence>
<dbReference type="NCBIfam" id="NF001238">
    <property type="entry name" value="PRK00211.1"/>
    <property type="match status" value="1"/>
</dbReference>
<dbReference type="InterPro" id="IPR027396">
    <property type="entry name" value="DsrEFH-like"/>
</dbReference>
<keyword evidence="3" id="KW-1185">Reference proteome</keyword>
<gene>
    <name evidence="2" type="primary">tusC</name>
    <name evidence="2" type="ORF">D9V81_01855</name>
</gene>
<dbReference type="Gene3D" id="3.40.1260.10">
    <property type="entry name" value="DsrEFH-like"/>
    <property type="match status" value="1"/>
</dbReference>
<dbReference type="PANTHER" id="PTHR38780">
    <property type="entry name" value="PROTEIN TUSC"/>
    <property type="match status" value="1"/>
</dbReference>
<dbReference type="AlphaFoldDB" id="A0A4D6YGH3"/>
<dbReference type="Proteomes" id="UP000298603">
    <property type="component" value="Chromosome"/>
</dbReference>
<organism evidence="2 3">
    <name type="scientific">Buchnera aphidicola</name>
    <name type="common">Therioaphis trifolii</name>
    <dbReference type="NCBI Taxonomy" id="1241884"/>
    <lineage>
        <taxon>Bacteria</taxon>
        <taxon>Pseudomonadati</taxon>
        <taxon>Pseudomonadota</taxon>
        <taxon>Gammaproteobacteria</taxon>
        <taxon>Enterobacterales</taxon>
        <taxon>Erwiniaceae</taxon>
        <taxon>Buchnera</taxon>
    </lineage>
</organism>
<dbReference type="GO" id="GO:0016740">
    <property type="term" value="F:transferase activity"/>
    <property type="evidence" value="ECO:0007669"/>
    <property type="project" value="UniProtKB-KW"/>
</dbReference>
<evidence type="ECO:0000313" key="3">
    <source>
        <dbReference type="Proteomes" id="UP000298603"/>
    </source>
</evidence>
<accession>A0A4D6YGH3</accession>
<dbReference type="OrthoDB" id="9789418at2"/>